<dbReference type="Pfam" id="PF03807">
    <property type="entry name" value="F420_oxidored"/>
    <property type="match status" value="1"/>
</dbReference>
<name>A0ABU2NUT0_9ACTN</name>
<sequence>MRIGILGTGNVARALGEGWAAAGHEVVLGSRAPAERGDAGPDVRSLAGAAAHGEVLVNATPGTESEAVLASLAGEVPAGTVLVDVGIGFTLDGALAHPGVSLGERLQAAHPALRVVKTLCTVTASVMRDPGGLSGPSTVFLSGDDAGAKAVVGGLLHDLGWPETALLDLGGIGTARGQEHFALLFLGVAGALGSHAFNVRVVPEADTATVAAARTARRSHRYAEAVAFYRDVVRLPVVHLAEDGPDGHGVAVFGLPGTPATFELLPEDRPLPGGRPHEQLVLYFPGRAARDAVVGRLADAGHEPVGQNRYWTLNDAVTFRDPDGAELVLAPWVFGAEPPPARRRRAGVVTPATGRGR</sequence>
<evidence type="ECO:0000259" key="2">
    <source>
        <dbReference type="Pfam" id="PF03807"/>
    </source>
</evidence>
<dbReference type="Proteomes" id="UP001183414">
    <property type="component" value="Unassembled WGS sequence"/>
</dbReference>
<dbReference type="RefSeq" id="WP_311673546.1">
    <property type="nucleotide sequence ID" value="NZ_JAVREQ010000010.1"/>
</dbReference>
<proteinExistence type="predicted"/>
<protein>
    <submittedName>
        <fullName evidence="4">NAD(P)-binding domain-containing protein</fullName>
    </submittedName>
</protein>
<dbReference type="PANTHER" id="PTHR14239:SF10">
    <property type="entry name" value="REDUCTASE"/>
    <property type="match status" value="1"/>
</dbReference>
<keyword evidence="5" id="KW-1185">Reference proteome</keyword>
<dbReference type="InterPro" id="IPR058997">
    <property type="entry name" value="YycE-like_C"/>
</dbReference>
<keyword evidence="1" id="KW-0560">Oxidoreductase</keyword>
<feature type="domain" description="YycE-like C-terminal" evidence="3">
    <location>
        <begin position="280"/>
        <end position="329"/>
    </location>
</feature>
<accession>A0ABU2NUT0</accession>
<evidence type="ECO:0000313" key="5">
    <source>
        <dbReference type="Proteomes" id="UP001183414"/>
    </source>
</evidence>
<gene>
    <name evidence="4" type="ORF">RM572_13385</name>
</gene>
<dbReference type="Gene3D" id="3.10.180.10">
    <property type="entry name" value="2,3-Dihydroxybiphenyl 1,2-Dioxygenase, domain 1"/>
    <property type="match status" value="1"/>
</dbReference>
<feature type="domain" description="Pyrroline-5-carboxylate reductase catalytic N-terminal" evidence="2">
    <location>
        <begin position="2"/>
        <end position="86"/>
    </location>
</feature>
<dbReference type="EMBL" id="JAVREQ010000010">
    <property type="protein sequence ID" value="MDT0379757.1"/>
    <property type="molecule type" value="Genomic_DNA"/>
</dbReference>
<evidence type="ECO:0000256" key="1">
    <source>
        <dbReference type="ARBA" id="ARBA00023002"/>
    </source>
</evidence>
<evidence type="ECO:0000313" key="4">
    <source>
        <dbReference type="EMBL" id="MDT0379757.1"/>
    </source>
</evidence>
<dbReference type="SUPFAM" id="SSF54593">
    <property type="entry name" value="Glyoxalase/Bleomycin resistance protein/Dihydroxybiphenyl dioxygenase"/>
    <property type="match status" value="1"/>
</dbReference>
<dbReference type="InterPro" id="IPR028939">
    <property type="entry name" value="P5C_Rdtase_cat_N"/>
</dbReference>
<comment type="caution">
    <text evidence="4">The sequence shown here is derived from an EMBL/GenBank/DDBJ whole genome shotgun (WGS) entry which is preliminary data.</text>
</comment>
<evidence type="ECO:0000259" key="3">
    <source>
        <dbReference type="Pfam" id="PF22659"/>
    </source>
</evidence>
<dbReference type="InterPro" id="IPR036291">
    <property type="entry name" value="NAD(P)-bd_dom_sf"/>
</dbReference>
<dbReference type="InterPro" id="IPR029068">
    <property type="entry name" value="Glyas_Bleomycin-R_OHBP_Dase"/>
</dbReference>
<dbReference type="SUPFAM" id="SSF51735">
    <property type="entry name" value="NAD(P)-binding Rossmann-fold domains"/>
    <property type="match status" value="1"/>
</dbReference>
<reference evidence="5" key="1">
    <citation type="submission" date="2023-07" db="EMBL/GenBank/DDBJ databases">
        <title>30 novel species of actinomycetes from the DSMZ collection.</title>
        <authorList>
            <person name="Nouioui I."/>
        </authorList>
    </citation>
    <scope>NUCLEOTIDE SEQUENCE [LARGE SCALE GENOMIC DNA]</scope>
    <source>
        <strain evidence="5">DSM 42041</strain>
    </source>
</reference>
<dbReference type="InterPro" id="IPR051267">
    <property type="entry name" value="STEAP_metalloreductase"/>
</dbReference>
<dbReference type="Gene3D" id="3.40.50.720">
    <property type="entry name" value="NAD(P)-binding Rossmann-like Domain"/>
    <property type="match status" value="1"/>
</dbReference>
<dbReference type="Pfam" id="PF22659">
    <property type="entry name" value="YycE-like_C"/>
    <property type="match status" value="1"/>
</dbReference>
<dbReference type="PANTHER" id="PTHR14239">
    <property type="entry name" value="DUDULIN-RELATED"/>
    <property type="match status" value="1"/>
</dbReference>
<organism evidence="4 5">
    <name type="scientific">Streptomyces hazeniae</name>
    <dbReference type="NCBI Taxonomy" id="3075538"/>
    <lineage>
        <taxon>Bacteria</taxon>
        <taxon>Bacillati</taxon>
        <taxon>Actinomycetota</taxon>
        <taxon>Actinomycetes</taxon>
        <taxon>Kitasatosporales</taxon>
        <taxon>Streptomycetaceae</taxon>
        <taxon>Streptomyces</taxon>
    </lineage>
</organism>